<sequence>MLESIDCAPQAFSFVDHQQNEMNADTFWRYCAEYQQKIRHLQANNTEVTVIRAALFDTEPGAFCYKLFALLNQGVEVVLPANMQPETLSEAQQTCDLVCGNAPWQATSHHIDKMTVSGENEFAQQANWPSTGQLVFSTSGSTGKSKLIIKSWVALLRELNQLVGQFPHQGAITFIPTVPHYHIYGLLFRVLLPMQLGATIYAIKAYPEHFLPILAQPQTRRVVVVSSPAFLERLSEDTVLDDYADKLCCFVSSGGVLSEHAVDSLYEHLSAMFYEVYGSTESGGIASRIHGQVFQPLWTPFELIKVRAQANTQRLILDSVYLDDVEIKMDDKVEIYPNGQFKLLGRIDRTVKIEEKRVNLSDLERYLCEHDGVDTCRLLVIKRQRLQLAAVVVVNESVGERPGFKLSQQLRKHLANKFELICVPKKWRYVETLPVNDQGKVTIANLEGLFE</sequence>
<dbReference type="OrthoDB" id="9787658at2"/>
<reference evidence="2 3" key="1">
    <citation type="submission" date="2013-07" db="EMBL/GenBank/DDBJ databases">
        <title>Comparative Genomic and Metabolomic Analysis of Twelve Strains of Pseudoalteromonas luteoviolacea.</title>
        <authorList>
            <person name="Vynne N.G."/>
            <person name="Mansson M."/>
            <person name="Gram L."/>
        </authorList>
    </citation>
    <scope>NUCLEOTIDE SEQUENCE [LARGE SCALE GENOMIC DNA]</scope>
    <source>
        <strain evidence="2 3">H33</strain>
    </source>
</reference>
<dbReference type="InterPro" id="IPR045851">
    <property type="entry name" value="AMP-bd_C_sf"/>
</dbReference>
<dbReference type="InterPro" id="IPR000873">
    <property type="entry name" value="AMP-dep_synth/lig_dom"/>
</dbReference>
<evidence type="ECO:0000313" key="3">
    <source>
        <dbReference type="Proteomes" id="UP000076503"/>
    </source>
</evidence>
<dbReference type="Gene3D" id="3.30.300.30">
    <property type="match status" value="1"/>
</dbReference>
<proteinExistence type="predicted"/>
<dbReference type="Pfam" id="PF00501">
    <property type="entry name" value="AMP-binding"/>
    <property type="match status" value="1"/>
</dbReference>
<name>A0A167EDN8_9GAMM</name>
<dbReference type="Proteomes" id="UP000076503">
    <property type="component" value="Unassembled WGS sequence"/>
</dbReference>
<dbReference type="InterPro" id="IPR042099">
    <property type="entry name" value="ANL_N_sf"/>
</dbReference>
<organism evidence="2 3">
    <name type="scientific">Pseudoalteromonas luteoviolacea H33</name>
    <dbReference type="NCBI Taxonomy" id="1365251"/>
    <lineage>
        <taxon>Bacteria</taxon>
        <taxon>Pseudomonadati</taxon>
        <taxon>Pseudomonadota</taxon>
        <taxon>Gammaproteobacteria</taxon>
        <taxon>Alteromonadales</taxon>
        <taxon>Pseudoalteromonadaceae</taxon>
        <taxon>Pseudoalteromonas</taxon>
    </lineage>
</organism>
<gene>
    <name evidence="2" type="ORF">N476_16480</name>
</gene>
<dbReference type="PATRIC" id="fig|1365251.3.peg.2508"/>
<dbReference type="AlphaFoldDB" id="A0A167EDN8"/>
<dbReference type="PANTHER" id="PTHR45398">
    <property type="match status" value="1"/>
</dbReference>
<dbReference type="Gene3D" id="3.40.50.12780">
    <property type="entry name" value="N-terminal domain of ligase-like"/>
    <property type="match status" value="1"/>
</dbReference>
<dbReference type="PANTHER" id="PTHR45398:SF1">
    <property type="entry name" value="ENZYME, PUTATIVE (JCVI)-RELATED"/>
    <property type="match status" value="1"/>
</dbReference>
<evidence type="ECO:0000259" key="1">
    <source>
        <dbReference type="Pfam" id="PF00501"/>
    </source>
</evidence>
<accession>A0A167EDN8</accession>
<feature type="domain" description="AMP-dependent synthetase/ligase" evidence="1">
    <location>
        <begin position="94"/>
        <end position="287"/>
    </location>
</feature>
<protein>
    <recommendedName>
        <fullName evidence="1">AMP-dependent synthetase/ligase domain-containing protein</fullName>
    </recommendedName>
</protein>
<comment type="caution">
    <text evidence="2">The sequence shown here is derived from an EMBL/GenBank/DDBJ whole genome shotgun (WGS) entry which is preliminary data.</text>
</comment>
<dbReference type="EMBL" id="AUXZ01000074">
    <property type="protein sequence ID" value="KZN50440.1"/>
    <property type="molecule type" value="Genomic_DNA"/>
</dbReference>
<evidence type="ECO:0000313" key="2">
    <source>
        <dbReference type="EMBL" id="KZN50440.1"/>
    </source>
</evidence>
<dbReference type="RefSeq" id="WP_063361964.1">
    <property type="nucleotide sequence ID" value="NZ_AUXZ01000074.1"/>
</dbReference>
<dbReference type="SUPFAM" id="SSF56801">
    <property type="entry name" value="Acetyl-CoA synthetase-like"/>
    <property type="match status" value="1"/>
</dbReference>